<protein>
    <submittedName>
        <fullName evidence="1">Uncharacterized protein</fullName>
    </submittedName>
</protein>
<organism evidence="1 2">
    <name type="scientific">Methylocapsa polymorpha</name>
    <dbReference type="NCBI Taxonomy" id="3080828"/>
    <lineage>
        <taxon>Bacteria</taxon>
        <taxon>Pseudomonadati</taxon>
        <taxon>Pseudomonadota</taxon>
        <taxon>Alphaproteobacteria</taxon>
        <taxon>Hyphomicrobiales</taxon>
        <taxon>Beijerinckiaceae</taxon>
        <taxon>Methylocapsa</taxon>
    </lineage>
</organism>
<dbReference type="InterPro" id="IPR029058">
    <property type="entry name" value="AB_hydrolase_fold"/>
</dbReference>
<dbReference type="RefSeq" id="WP_407340203.1">
    <property type="nucleotide sequence ID" value="NZ_CP136862.1"/>
</dbReference>
<proteinExistence type="predicted"/>
<evidence type="ECO:0000313" key="2">
    <source>
        <dbReference type="Proteomes" id="UP001626536"/>
    </source>
</evidence>
<dbReference type="EMBL" id="CP136862">
    <property type="protein sequence ID" value="WOJ90615.1"/>
    <property type="molecule type" value="Genomic_DNA"/>
</dbReference>
<reference evidence="1 2" key="1">
    <citation type="submission" date="2023-10" db="EMBL/GenBank/DDBJ databases">
        <title>Novel methanotroph of the genus Methylocapsa from a subarctic wetland.</title>
        <authorList>
            <person name="Belova S.E."/>
            <person name="Oshkin I.Y."/>
            <person name="Miroshnikov K."/>
            <person name="Dedysh S.N."/>
        </authorList>
    </citation>
    <scope>NUCLEOTIDE SEQUENCE [LARGE SCALE GENOMIC DNA]</scope>
    <source>
        <strain evidence="1 2">RX1</strain>
    </source>
</reference>
<sequence length="385" mass="42361">MSVSSPEGLIPSNREALIGIMGNVPHQPPRAVSRRTFDGNLSYDLGIVEFDDQGVCHYRTQMAAIADKLAEFGEQDAIIIVFVHGWKHDARSDDDNLAHFSGVLEAAVRREAEVAAESQRTARPVFGVFVGWRGMTLYSRRFLVDTLSLSQLTFWDRQEAGRRVSTGSIRELLGRLRQYRNRQAKDGSRLLVIVGHSFGGMIVYSAVAQSLIEAAATPQGQVTPSFADLVLLVNPAVEAARYLPVHQLVYERSITPPQGLAEAQAPVFVCVTARNDWATGLAFPFGNAFSLLTEKCKDRRERQALLNTIGHISWMKTHDLSASGAAPVLTPPRDAAGISPFWVVQATPDVINGHNDIFRPVFLEFLARLLGLHVQESALRATRAP</sequence>
<name>A0ABZ0HWA2_9HYPH</name>
<dbReference type="Proteomes" id="UP001626536">
    <property type="component" value="Chromosome"/>
</dbReference>
<accession>A0ABZ0HWA2</accession>
<evidence type="ECO:0000313" key="1">
    <source>
        <dbReference type="EMBL" id="WOJ90615.1"/>
    </source>
</evidence>
<keyword evidence="2" id="KW-1185">Reference proteome</keyword>
<dbReference type="Gene3D" id="3.40.50.1820">
    <property type="entry name" value="alpha/beta hydrolase"/>
    <property type="match status" value="1"/>
</dbReference>
<dbReference type="SUPFAM" id="SSF53474">
    <property type="entry name" value="alpha/beta-Hydrolases"/>
    <property type="match status" value="1"/>
</dbReference>
<gene>
    <name evidence="1" type="ORF">RZS28_04800</name>
</gene>